<dbReference type="InterPro" id="IPR002938">
    <property type="entry name" value="FAD-bd"/>
</dbReference>
<dbReference type="STRING" id="546874.SAMN04488544_3670"/>
<sequence length="395" mass="42510">MEGSVCVAGGGPAGMVLGLLLARAGVEVTVLESHDDFLRDFRGDTIHPPTLDLLRDLGLGERIEAVPHTSLRTLEVVVDGVRLRAADLRWSGRSHEIWLMPQWDLLDVLAEAGRAYPSFTLHMGTRATGLVRDGERVVGVEVEGPDGPGRVLADLVVGADGRRSSVRDAAGLELAEDGVPVDVLWFRVDRDDEGLPDTLGNVGRDLVVTIPRIGYHQTALLIPKGGFDQVRAEGVERFRDRVVAVAPFLAPGIGRVTFDDVSLLDVRIGWAPRWHRPGVLLIGDAAHPMSPVFGVGINYAVQDAVATARAVLAAGGPAYADECVLAAVQRRRYLPVRGMQQMQRVVHAVIGRRGGLPALPPRPLLHLAAAGPLRLTPPLVGRFVGSGFRPERLDF</sequence>
<evidence type="ECO:0000259" key="2">
    <source>
        <dbReference type="Pfam" id="PF01494"/>
    </source>
</evidence>
<dbReference type="Gene3D" id="3.50.50.60">
    <property type="entry name" value="FAD/NAD(P)-binding domain"/>
    <property type="match status" value="2"/>
</dbReference>
<dbReference type="InterPro" id="IPR050631">
    <property type="entry name" value="PheA/TfdB_FAD_monoxygenase"/>
</dbReference>
<feature type="domain" description="FAD-binding" evidence="2">
    <location>
        <begin position="4"/>
        <end position="312"/>
    </location>
</feature>
<organism evidence="3 4">
    <name type="scientific">Microlunatus sagamiharensis</name>
    <dbReference type="NCBI Taxonomy" id="546874"/>
    <lineage>
        <taxon>Bacteria</taxon>
        <taxon>Bacillati</taxon>
        <taxon>Actinomycetota</taxon>
        <taxon>Actinomycetes</taxon>
        <taxon>Propionibacteriales</taxon>
        <taxon>Propionibacteriaceae</taxon>
        <taxon>Microlunatus</taxon>
    </lineage>
</organism>
<dbReference type="SUPFAM" id="SSF51905">
    <property type="entry name" value="FAD/NAD(P)-binding domain"/>
    <property type="match status" value="1"/>
</dbReference>
<reference evidence="4" key="1">
    <citation type="submission" date="2016-10" db="EMBL/GenBank/DDBJ databases">
        <authorList>
            <person name="Varghese N."/>
            <person name="Submissions S."/>
        </authorList>
    </citation>
    <scope>NUCLEOTIDE SEQUENCE [LARGE SCALE GENOMIC DNA]</scope>
    <source>
        <strain evidence="4">DSM 21743</strain>
    </source>
</reference>
<dbReference type="InterPro" id="IPR036188">
    <property type="entry name" value="FAD/NAD-bd_sf"/>
</dbReference>
<dbReference type="PRINTS" id="PR00420">
    <property type="entry name" value="RNGMNOXGNASE"/>
</dbReference>
<dbReference type="GO" id="GO:0071949">
    <property type="term" value="F:FAD binding"/>
    <property type="evidence" value="ECO:0007669"/>
    <property type="project" value="InterPro"/>
</dbReference>
<evidence type="ECO:0000313" key="4">
    <source>
        <dbReference type="Proteomes" id="UP000198825"/>
    </source>
</evidence>
<protein>
    <submittedName>
        <fullName evidence="3">2-polyprenyl-6-methoxyphenol hydroxylase</fullName>
    </submittedName>
</protein>
<dbReference type="EMBL" id="LT629799">
    <property type="protein sequence ID" value="SDV02631.1"/>
    <property type="molecule type" value="Genomic_DNA"/>
</dbReference>
<dbReference type="GO" id="GO:0016491">
    <property type="term" value="F:oxidoreductase activity"/>
    <property type="evidence" value="ECO:0007669"/>
    <property type="project" value="UniProtKB-KW"/>
</dbReference>
<gene>
    <name evidence="3" type="ORF">SAMN04488544_3670</name>
</gene>
<dbReference type="RefSeq" id="WP_197680502.1">
    <property type="nucleotide sequence ID" value="NZ_LT629799.1"/>
</dbReference>
<proteinExistence type="predicted"/>
<dbReference type="PANTHER" id="PTHR43476">
    <property type="entry name" value="3-(3-HYDROXY-PHENYL)PROPIONATE/3-HYDROXYCINNAMIC ACID HYDROXYLASE"/>
    <property type="match status" value="1"/>
</dbReference>
<keyword evidence="4" id="KW-1185">Reference proteome</keyword>
<accession>A0A1H2NBT9</accession>
<dbReference type="Pfam" id="PF01494">
    <property type="entry name" value="FAD_binding_3"/>
    <property type="match status" value="1"/>
</dbReference>
<keyword evidence="1" id="KW-0560">Oxidoreductase</keyword>
<evidence type="ECO:0000256" key="1">
    <source>
        <dbReference type="ARBA" id="ARBA00023002"/>
    </source>
</evidence>
<evidence type="ECO:0000313" key="3">
    <source>
        <dbReference type="EMBL" id="SDV02631.1"/>
    </source>
</evidence>
<dbReference type="PANTHER" id="PTHR43476:SF5">
    <property type="entry name" value="FAD-DEPENDENT MONOOXYGENASE"/>
    <property type="match status" value="1"/>
</dbReference>
<dbReference type="AlphaFoldDB" id="A0A1H2NBT9"/>
<name>A0A1H2NBT9_9ACTN</name>
<dbReference type="Proteomes" id="UP000198825">
    <property type="component" value="Chromosome I"/>
</dbReference>